<proteinExistence type="predicted"/>
<accession>A0AAD7WV29</accession>
<evidence type="ECO:0000313" key="2">
    <source>
        <dbReference type="Proteomes" id="UP001221898"/>
    </source>
</evidence>
<protein>
    <submittedName>
        <fullName evidence="1">Uncharacterized protein</fullName>
    </submittedName>
</protein>
<sequence length="164" mass="19114">MFTQEKEQARQFGELEEVLSVLESQEQHDAKARLSAHELRFCQLVDFLPLPLQLNERITPVFDWVETSSDPTSSTLRLLLLSHHWLEKNYSWPDPDPDLPPYQTQERLRFLVRRNIEEKLGPPSCPKLNPLLAKSTYPALSPSPSPLGSGWLTPYQWLWQTLFF</sequence>
<evidence type="ECO:0000313" key="1">
    <source>
        <dbReference type="EMBL" id="KAJ8410606.1"/>
    </source>
</evidence>
<keyword evidence="2" id="KW-1185">Reference proteome</keyword>
<dbReference type="Proteomes" id="UP001221898">
    <property type="component" value="Unassembled WGS sequence"/>
</dbReference>
<comment type="caution">
    <text evidence="1">The sequence shown here is derived from an EMBL/GenBank/DDBJ whole genome shotgun (WGS) entry which is preliminary data.</text>
</comment>
<dbReference type="AlphaFoldDB" id="A0AAD7WV29"/>
<gene>
    <name evidence="1" type="ORF">AAFF_G00195100</name>
</gene>
<dbReference type="EMBL" id="JAINUG010000026">
    <property type="protein sequence ID" value="KAJ8410606.1"/>
    <property type="molecule type" value="Genomic_DNA"/>
</dbReference>
<organism evidence="1 2">
    <name type="scientific">Aldrovandia affinis</name>
    <dbReference type="NCBI Taxonomy" id="143900"/>
    <lineage>
        <taxon>Eukaryota</taxon>
        <taxon>Metazoa</taxon>
        <taxon>Chordata</taxon>
        <taxon>Craniata</taxon>
        <taxon>Vertebrata</taxon>
        <taxon>Euteleostomi</taxon>
        <taxon>Actinopterygii</taxon>
        <taxon>Neopterygii</taxon>
        <taxon>Teleostei</taxon>
        <taxon>Notacanthiformes</taxon>
        <taxon>Halosauridae</taxon>
        <taxon>Aldrovandia</taxon>
    </lineage>
</organism>
<name>A0AAD7WV29_9TELE</name>
<reference evidence="1" key="1">
    <citation type="journal article" date="2023" name="Science">
        <title>Genome structures resolve the early diversification of teleost fishes.</title>
        <authorList>
            <person name="Parey E."/>
            <person name="Louis A."/>
            <person name="Montfort J."/>
            <person name="Bouchez O."/>
            <person name="Roques C."/>
            <person name="Iampietro C."/>
            <person name="Lluch J."/>
            <person name="Castinel A."/>
            <person name="Donnadieu C."/>
            <person name="Desvignes T."/>
            <person name="Floi Bucao C."/>
            <person name="Jouanno E."/>
            <person name="Wen M."/>
            <person name="Mejri S."/>
            <person name="Dirks R."/>
            <person name="Jansen H."/>
            <person name="Henkel C."/>
            <person name="Chen W.J."/>
            <person name="Zahm M."/>
            <person name="Cabau C."/>
            <person name="Klopp C."/>
            <person name="Thompson A.W."/>
            <person name="Robinson-Rechavi M."/>
            <person name="Braasch I."/>
            <person name="Lecointre G."/>
            <person name="Bobe J."/>
            <person name="Postlethwait J.H."/>
            <person name="Berthelot C."/>
            <person name="Roest Crollius H."/>
            <person name="Guiguen Y."/>
        </authorList>
    </citation>
    <scope>NUCLEOTIDE SEQUENCE</scope>
    <source>
        <strain evidence="1">NC1722</strain>
    </source>
</reference>